<evidence type="ECO:0000313" key="8">
    <source>
        <dbReference type="Proteomes" id="UP000194911"/>
    </source>
</evidence>
<comment type="caution">
    <text evidence="7">The sequence shown here is derived from an EMBL/GenBank/DDBJ whole genome shotgun (WGS) entry which is preliminary data.</text>
</comment>
<sequence>MRKKKTLKIVIPSVCIGGKKMSPNNQNKYEIIDIPCRTSVSNDSVRYPFASDPTTDLNNMNYKDWLTSLDENNNQSFRVIPRGSSVLGAIGSIVGAALGTIPYAGDILALLVEIFWPEDSQVDYSDLINALMEQVELLIDEKISEQVRNDALATLSSHGIAPQSYLSALEDWKIHPNNARIAQLVRDRFTIAEAQVRNNIAYVSRAKYEILLLPIYAQVANINLLLLSQVELYGKDLGYSQSDIDLFYNEQQKFLVQYTNYCTNWYNTGLNTIWNNVENLVNSAQYWDQFNDFRRS</sequence>
<dbReference type="GO" id="GO:0001907">
    <property type="term" value="P:symbiont-mediated killing of host cell"/>
    <property type="evidence" value="ECO:0007669"/>
    <property type="project" value="InterPro"/>
</dbReference>
<evidence type="ECO:0000256" key="4">
    <source>
        <dbReference type="ARBA" id="ARBA00023026"/>
    </source>
</evidence>
<dbReference type="InterPro" id="IPR038979">
    <property type="entry name" value="Pest_crys"/>
</dbReference>
<dbReference type="Gene3D" id="1.20.190.10">
    <property type="entry name" value="Pesticidal crystal protein, N-terminal domain"/>
    <property type="match status" value="1"/>
</dbReference>
<dbReference type="Pfam" id="PF03945">
    <property type="entry name" value="Endotoxin_N"/>
    <property type="match status" value="1"/>
</dbReference>
<keyword evidence="4" id="KW-0843">Virulence</keyword>
<evidence type="ECO:0000256" key="1">
    <source>
        <dbReference type="ARBA" id="ARBA00007819"/>
    </source>
</evidence>
<reference evidence="7 8" key="1">
    <citation type="submission" date="2016-10" db="EMBL/GenBank/DDBJ databases">
        <title>Comparative genomics of Bacillus thuringiensis reveals a path to pathogens against multiple invertebrate hosts.</title>
        <authorList>
            <person name="Zheng J."/>
            <person name="Gao Q."/>
            <person name="Liu H."/>
            <person name="Peng D."/>
            <person name="Ruan L."/>
            <person name="Sun M."/>
        </authorList>
    </citation>
    <scope>NUCLEOTIDE SEQUENCE [LARGE SCALE GENOMIC DNA]</scope>
    <source>
        <strain evidence="7">BGSC 4CE1</strain>
    </source>
</reference>
<evidence type="ECO:0000313" key="7">
    <source>
        <dbReference type="EMBL" id="OTY74994.1"/>
    </source>
</evidence>
<protein>
    <recommendedName>
        <fullName evidence="5">Crystaline entomocidal protoxin</fullName>
    </recommendedName>
</protein>
<keyword evidence="3" id="KW-0749">Sporulation</keyword>
<dbReference type="Proteomes" id="UP000194911">
    <property type="component" value="Unassembled WGS sequence"/>
</dbReference>
<dbReference type="SUPFAM" id="SSF56849">
    <property type="entry name" value="delta-Endotoxin (insectocide), N-terminal domain"/>
    <property type="match status" value="1"/>
</dbReference>
<gene>
    <name evidence="7" type="ORF">BK749_14615</name>
</gene>
<proteinExistence type="inferred from homology"/>
<evidence type="ECO:0000256" key="3">
    <source>
        <dbReference type="ARBA" id="ARBA00022969"/>
    </source>
</evidence>
<dbReference type="GO" id="GO:0030435">
    <property type="term" value="P:sporulation resulting in formation of a cellular spore"/>
    <property type="evidence" value="ECO:0007669"/>
    <property type="project" value="UniProtKB-KW"/>
</dbReference>
<dbReference type="PANTHER" id="PTHR37003:SF2">
    <property type="entry name" value="PESTICIDAL CRYSTAL PROTEIN N-TERMINAL DOMAIN-CONTAINING PROTEIN"/>
    <property type="match status" value="1"/>
</dbReference>
<evidence type="ECO:0000256" key="5">
    <source>
        <dbReference type="ARBA" id="ARBA00029653"/>
    </source>
</evidence>
<organism evidence="7 8">
    <name type="scientific">Bacillus thuringiensis serovar vazensis</name>
    <dbReference type="NCBI Taxonomy" id="180867"/>
    <lineage>
        <taxon>Bacteria</taxon>
        <taxon>Bacillati</taxon>
        <taxon>Bacillota</taxon>
        <taxon>Bacilli</taxon>
        <taxon>Bacillales</taxon>
        <taxon>Bacillaceae</taxon>
        <taxon>Bacillus</taxon>
        <taxon>Bacillus cereus group</taxon>
    </lineage>
</organism>
<dbReference type="AlphaFoldDB" id="A0A243CVP8"/>
<dbReference type="PANTHER" id="PTHR37003">
    <property type="entry name" value="ENDOTOXIN_N DOMAIN-CONTAINING PROTEIN-RELATED"/>
    <property type="match status" value="1"/>
</dbReference>
<evidence type="ECO:0000256" key="2">
    <source>
        <dbReference type="ARBA" id="ARBA00022656"/>
    </source>
</evidence>
<dbReference type="InterPro" id="IPR036716">
    <property type="entry name" value="Pest_crys_N_sf"/>
</dbReference>
<dbReference type="GO" id="GO:0090729">
    <property type="term" value="F:toxin activity"/>
    <property type="evidence" value="ECO:0007669"/>
    <property type="project" value="UniProtKB-KW"/>
</dbReference>
<dbReference type="InterPro" id="IPR005639">
    <property type="entry name" value="Pest_crys_dom_I"/>
</dbReference>
<comment type="similarity">
    <text evidence="1">Belongs to the delta endotoxin family.</text>
</comment>
<keyword evidence="2" id="KW-0800">Toxin</keyword>
<name>A0A243CVP8_BACTU</name>
<feature type="domain" description="Pesticidal crystal protein" evidence="6">
    <location>
        <begin position="93"/>
        <end position="294"/>
    </location>
</feature>
<dbReference type="EMBL" id="NFDQ01000060">
    <property type="protein sequence ID" value="OTY74994.1"/>
    <property type="molecule type" value="Genomic_DNA"/>
</dbReference>
<accession>A0A243CVP8</accession>
<evidence type="ECO:0000259" key="6">
    <source>
        <dbReference type="Pfam" id="PF03945"/>
    </source>
</evidence>